<dbReference type="EMBL" id="CAKLBY020000229">
    <property type="protein sequence ID" value="CAK7938272.1"/>
    <property type="molecule type" value="Genomic_DNA"/>
</dbReference>
<organism evidence="1 2">
    <name type="scientific">Peronospora matthiolae</name>
    <dbReference type="NCBI Taxonomy" id="2874970"/>
    <lineage>
        <taxon>Eukaryota</taxon>
        <taxon>Sar</taxon>
        <taxon>Stramenopiles</taxon>
        <taxon>Oomycota</taxon>
        <taxon>Peronosporomycetes</taxon>
        <taxon>Peronosporales</taxon>
        <taxon>Peronosporaceae</taxon>
        <taxon>Peronospora</taxon>
    </lineage>
</organism>
<sequence>MRVGERGVVGLRGRHGGDRDGVGEVVVAALATAGAAPAREKGDEAHGASACDKGSDGLTRCVGWRGMAWGGGRELIDCDNK</sequence>
<evidence type="ECO:0000313" key="1">
    <source>
        <dbReference type="EMBL" id="CAK7938272.1"/>
    </source>
</evidence>
<name>A0AAV1UWW5_9STRA</name>
<reference evidence="1" key="1">
    <citation type="submission" date="2024-01" db="EMBL/GenBank/DDBJ databases">
        <authorList>
            <person name="Webb A."/>
        </authorList>
    </citation>
    <scope>NUCLEOTIDE SEQUENCE</scope>
    <source>
        <strain evidence="1">Pm1</strain>
    </source>
</reference>
<accession>A0AAV1UWW5</accession>
<dbReference type="AlphaFoldDB" id="A0AAV1UWW5"/>
<protein>
    <submittedName>
        <fullName evidence="1">Uncharacterized protein</fullName>
    </submittedName>
</protein>
<dbReference type="Proteomes" id="UP001162060">
    <property type="component" value="Unassembled WGS sequence"/>
</dbReference>
<comment type="caution">
    <text evidence="1">The sequence shown here is derived from an EMBL/GenBank/DDBJ whole genome shotgun (WGS) entry which is preliminary data.</text>
</comment>
<gene>
    <name evidence="1" type="ORF">PM001_LOCUS23422</name>
</gene>
<evidence type="ECO:0000313" key="2">
    <source>
        <dbReference type="Proteomes" id="UP001162060"/>
    </source>
</evidence>
<proteinExistence type="predicted"/>